<dbReference type="Proteomes" id="UP001633002">
    <property type="component" value="Unassembled WGS sequence"/>
</dbReference>
<dbReference type="Gene3D" id="3.60.10.10">
    <property type="entry name" value="Endonuclease/exonuclease/phosphatase"/>
    <property type="match status" value="1"/>
</dbReference>
<reference evidence="2 3" key="1">
    <citation type="submission" date="2024-09" db="EMBL/GenBank/DDBJ databases">
        <title>Chromosome-scale assembly of Riccia sorocarpa.</title>
        <authorList>
            <person name="Paukszto L."/>
        </authorList>
    </citation>
    <scope>NUCLEOTIDE SEQUENCE [LARGE SCALE GENOMIC DNA]</scope>
    <source>
        <strain evidence="2">LP-2024</strain>
        <tissue evidence="2">Aerial parts of the thallus</tissue>
    </source>
</reference>
<dbReference type="AlphaFoldDB" id="A0ABD3HGA2"/>
<proteinExistence type="predicted"/>
<dbReference type="InterPro" id="IPR005135">
    <property type="entry name" value="Endo/exonuclease/phosphatase"/>
</dbReference>
<name>A0ABD3HGA2_9MARC</name>
<feature type="domain" description="Endonuclease/exonuclease/phosphatase" evidence="1">
    <location>
        <begin position="9"/>
        <end position="236"/>
    </location>
</feature>
<evidence type="ECO:0000313" key="2">
    <source>
        <dbReference type="EMBL" id="KAL3690413.1"/>
    </source>
</evidence>
<keyword evidence="3" id="KW-1185">Reference proteome</keyword>
<gene>
    <name evidence="2" type="ORF">R1sor_016722</name>
</gene>
<dbReference type="InterPro" id="IPR036691">
    <property type="entry name" value="Endo/exonu/phosph_ase_sf"/>
</dbReference>
<protein>
    <recommendedName>
        <fullName evidence="1">Endonuclease/exonuclease/phosphatase domain-containing protein</fullName>
    </recommendedName>
</protein>
<sequence>MRAETFISTWNLNGLGDENKLVAVRRWLQNAGHVTHILALQELKAHERRLDFNVKRLIQNATCITDYSQSERGDAALLIHPSAKVEQSGIRGDGSVAWAKLQIGDTKLSVASIYSPHDSTGKSRLYQWLQEPEVTEDWIMLGDWNMVLNPEDYAGKTALLKGRALEVWRVLNQSWGFQDAYDATTNKSGPHYTRQVIRGNRLDQARLDRIYLNRQGEWIHGVTQIQHDSKESVSDHIPVTMTCLLSQLGRSTRKKRSGYLKMDPDSLKIPERKARVKQAWEEGWSLSPDPVIAWELAWDRARQVSKDFRKEDRAKLSKLAEKQLELEDMRCRLAEGINAPDWEDYTNLEKEVHDLELPEANEQGVLINNEEEILKKVHQFYNGLYDQPAITEGERQERRRVLSLVDRHVDAEENRKLITTPERKEVESIVRSLPRDKAPGEDGVTAEILQQSWEWVGTPCISFLTAVWIGENLGQTNRTAIVKLIPKNADKLQLKNWRPISLLSLTYKLIAEILANRLKELIRKLVDEDQTGVVHQLAGGGTLSDLPV</sequence>
<dbReference type="PANTHER" id="PTHR19446">
    <property type="entry name" value="REVERSE TRANSCRIPTASES"/>
    <property type="match status" value="1"/>
</dbReference>
<accession>A0ABD3HGA2</accession>
<evidence type="ECO:0000313" key="3">
    <source>
        <dbReference type="Proteomes" id="UP001633002"/>
    </source>
</evidence>
<dbReference type="EMBL" id="JBJQOH010000004">
    <property type="protein sequence ID" value="KAL3690413.1"/>
    <property type="molecule type" value="Genomic_DNA"/>
</dbReference>
<comment type="caution">
    <text evidence="2">The sequence shown here is derived from an EMBL/GenBank/DDBJ whole genome shotgun (WGS) entry which is preliminary data.</text>
</comment>
<evidence type="ECO:0000259" key="1">
    <source>
        <dbReference type="Pfam" id="PF03372"/>
    </source>
</evidence>
<dbReference type="Pfam" id="PF03372">
    <property type="entry name" value="Exo_endo_phos"/>
    <property type="match status" value="1"/>
</dbReference>
<dbReference type="SUPFAM" id="SSF56219">
    <property type="entry name" value="DNase I-like"/>
    <property type="match status" value="1"/>
</dbReference>
<organism evidence="2 3">
    <name type="scientific">Riccia sorocarpa</name>
    <dbReference type="NCBI Taxonomy" id="122646"/>
    <lineage>
        <taxon>Eukaryota</taxon>
        <taxon>Viridiplantae</taxon>
        <taxon>Streptophyta</taxon>
        <taxon>Embryophyta</taxon>
        <taxon>Marchantiophyta</taxon>
        <taxon>Marchantiopsida</taxon>
        <taxon>Marchantiidae</taxon>
        <taxon>Marchantiales</taxon>
        <taxon>Ricciaceae</taxon>
        <taxon>Riccia</taxon>
    </lineage>
</organism>